<name>A0A0C3IQR9_PISTI</name>
<evidence type="ECO:0000259" key="1">
    <source>
        <dbReference type="Pfam" id="PF14214"/>
    </source>
</evidence>
<keyword evidence="3" id="KW-1185">Reference proteome</keyword>
<dbReference type="AlphaFoldDB" id="A0A0C3IQR9"/>
<reference evidence="3" key="2">
    <citation type="submission" date="2015-01" db="EMBL/GenBank/DDBJ databases">
        <title>Evolutionary Origins and Diversification of the Mycorrhizal Mutualists.</title>
        <authorList>
            <consortium name="DOE Joint Genome Institute"/>
            <consortium name="Mycorrhizal Genomics Consortium"/>
            <person name="Kohler A."/>
            <person name="Kuo A."/>
            <person name="Nagy L.G."/>
            <person name="Floudas D."/>
            <person name="Copeland A."/>
            <person name="Barry K.W."/>
            <person name="Cichocki N."/>
            <person name="Veneault-Fourrey C."/>
            <person name="LaButti K."/>
            <person name="Lindquist E.A."/>
            <person name="Lipzen A."/>
            <person name="Lundell T."/>
            <person name="Morin E."/>
            <person name="Murat C."/>
            <person name="Riley R."/>
            <person name="Ohm R."/>
            <person name="Sun H."/>
            <person name="Tunlid A."/>
            <person name="Henrissat B."/>
            <person name="Grigoriev I.V."/>
            <person name="Hibbett D.S."/>
            <person name="Martin F."/>
        </authorList>
    </citation>
    <scope>NUCLEOTIDE SEQUENCE [LARGE SCALE GENOMIC DNA]</scope>
    <source>
        <strain evidence="3">Marx 270</strain>
    </source>
</reference>
<protein>
    <recommendedName>
        <fullName evidence="1">Helitron helicase-like domain-containing protein</fullName>
    </recommendedName>
</protein>
<gene>
    <name evidence="2" type="ORF">M404DRAFT_30530</name>
</gene>
<dbReference type="Pfam" id="PF14214">
    <property type="entry name" value="Helitron_like_N"/>
    <property type="match status" value="1"/>
</dbReference>
<accession>A0A0C3IQR9</accession>
<evidence type="ECO:0000313" key="2">
    <source>
        <dbReference type="EMBL" id="KIN99282.1"/>
    </source>
</evidence>
<dbReference type="HOGENOM" id="CLU_080483_0_1_1"/>
<feature type="domain" description="Helitron helicase-like" evidence="1">
    <location>
        <begin position="118"/>
        <end position="285"/>
    </location>
</feature>
<dbReference type="EMBL" id="KN832006">
    <property type="protein sequence ID" value="KIN99282.1"/>
    <property type="molecule type" value="Genomic_DNA"/>
</dbReference>
<dbReference type="InParanoid" id="A0A0C3IQR9"/>
<evidence type="ECO:0000313" key="3">
    <source>
        <dbReference type="Proteomes" id="UP000054217"/>
    </source>
</evidence>
<proteinExistence type="predicted"/>
<organism evidence="2 3">
    <name type="scientific">Pisolithus tinctorius Marx 270</name>
    <dbReference type="NCBI Taxonomy" id="870435"/>
    <lineage>
        <taxon>Eukaryota</taxon>
        <taxon>Fungi</taxon>
        <taxon>Dikarya</taxon>
        <taxon>Basidiomycota</taxon>
        <taxon>Agaricomycotina</taxon>
        <taxon>Agaricomycetes</taxon>
        <taxon>Agaricomycetidae</taxon>
        <taxon>Boletales</taxon>
        <taxon>Sclerodermatineae</taxon>
        <taxon>Pisolithaceae</taxon>
        <taxon>Pisolithus</taxon>
    </lineage>
</organism>
<dbReference type="OrthoDB" id="432234at2759"/>
<dbReference type="STRING" id="870435.A0A0C3IQR9"/>
<dbReference type="InterPro" id="IPR025476">
    <property type="entry name" value="Helitron_helicase-like"/>
</dbReference>
<reference evidence="2 3" key="1">
    <citation type="submission" date="2014-04" db="EMBL/GenBank/DDBJ databases">
        <authorList>
            <consortium name="DOE Joint Genome Institute"/>
            <person name="Kuo A."/>
            <person name="Kohler A."/>
            <person name="Costa M.D."/>
            <person name="Nagy L.G."/>
            <person name="Floudas D."/>
            <person name="Copeland A."/>
            <person name="Barry K.W."/>
            <person name="Cichocki N."/>
            <person name="Veneault-Fourrey C."/>
            <person name="LaButti K."/>
            <person name="Lindquist E.A."/>
            <person name="Lipzen A."/>
            <person name="Lundell T."/>
            <person name="Morin E."/>
            <person name="Murat C."/>
            <person name="Sun H."/>
            <person name="Tunlid A."/>
            <person name="Henrissat B."/>
            <person name="Grigoriev I.V."/>
            <person name="Hibbett D.S."/>
            <person name="Martin F."/>
            <person name="Nordberg H.P."/>
            <person name="Cantor M.N."/>
            <person name="Hua S.X."/>
        </authorList>
    </citation>
    <scope>NUCLEOTIDE SEQUENCE [LARGE SCALE GENOMIC DNA]</scope>
    <source>
        <strain evidence="2 3">Marx 270</strain>
    </source>
</reference>
<dbReference type="Proteomes" id="UP000054217">
    <property type="component" value="Unassembled WGS sequence"/>
</dbReference>
<sequence length="285" mass="31326">MTRWYVFYPVIRITSTNKCITDDGDVLPLHVLGVADVDQTKVSTTELMAQALANLNDEMQEGGYVVHHGITPIRDFTTPLNSATTQNPLGAAFPMLFPYGTGTIEADHPVKMRRKDFKRDTLALSSITVADLQNAAAEEAQQQLISNTWVWALRHHVMAANGRMLGSDNGHAGYCSMIWGTCLLLGGPSLWLTINPVDLHNPIAQVFAGENIDLNHFNSQLGPDSNRHAENIAMNPYAAVQYFDLTIHTVLETLFGIHNRSNQMLSDVGILGHVTVYFGVVKAQG</sequence>